<dbReference type="EMBL" id="UYRU01086895">
    <property type="protein sequence ID" value="VDN35348.1"/>
    <property type="molecule type" value="Genomic_DNA"/>
</dbReference>
<dbReference type="InterPro" id="IPR000242">
    <property type="entry name" value="PTP_cat"/>
</dbReference>
<dbReference type="InterPro" id="IPR029021">
    <property type="entry name" value="Prot-tyrosine_phosphatase-like"/>
</dbReference>
<dbReference type="PROSITE" id="PS50055">
    <property type="entry name" value="TYR_PHOSPHATASE_PTP"/>
    <property type="match status" value="1"/>
</dbReference>
<accession>A0A3P7NIF0</accession>
<evidence type="ECO:0000313" key="3">
    <source>
        <dbReference type="Proteomes" id="UP000281553"/>
    </source>
</evidence>
<feature type="domain" description="Tyrosine-protein phosphatase" evidence="1">
    <location>
        <begin position="45"/>
        <end position="161"/>
    </location>
</feature>
<dbReference type="InterPro" id="IPR050348">
    <property type="entry name" value="Protein-Tyr_Phosphatase"/>
</dbReference>
<dbReference type="Proteomes" id="UP000281553">
    <property type="component" value="Unassembled WGS sequence"/>
</dbReference>
<dbReference type="SUPFAM" id="SSF52799">
    <property type="entry name" value="(Phosphotyrosine protein) phosphatases II"/>
    <property type="match status" value="1"/>
</dbReference>
<sequence length="184" mass="21050">MQQYAFIHDALREYLICPEHEVLASEFPAYVHCLRKVEPCGCSGLQKQFEICTERIPRDYEFTEARKACNLPKNRSDIVPTDTRRVTLPSEPGVDGSSYINASIVQGYRNLSEFIIAQQPLESTEVDFWKMVWDKNSPFIFVLSSEDMPCFWPESPQSVSHTATNCSFLNHTFIAAFVPSEQTI</sequence>
<dbReference type="GO" id="GO:0004725">
    <property type="term" value="F:protein tyrosine phosphatase activity"/>
    <property type="evidence" value="ECO:0007669"/>
    <property type="project" value="InterPro"/>
</dbReference>
<organism evidence="2 3">
    <name type="scientific">Dibothriocephalus latus</name>
    <name type="common">Fish tapeworm</name>
    <name type="synonym">Diphyllobothrium latum</name>
    <dbReference type="NCBI Taxonomy" id="60516"/>
    <lineage>
        <taxon>Eukaryota</taxon>
        <taxon>Metazoa</taxon>
        <taxon>Spiralia</taxon>
        <taxon>Lophotrochozoa</taxon>
        <taxon>Platyhelminthes</taxon>
        <taxon>Cestoda</taxon>
        <taxon>Eucestoda</taxon>
        <taxon>Diphyllobothriidea</taxon>
        <taxon>Diphyllobothriidae</taxon>
        <taxon>Dibothriocephalus</taxon>
    </lineage>
</organism>
<reference evidence="2 3" key="1">
    <citation type="submission" date="2018-11" db="EMBL/GenBank/DDBJ databases">
        <authorList>
            <consortium name="Pathogen Informatics"/>
        </authorList>
    </citation>
    <scope>NUCLEOTIDE SEQUENCE [LARGE SCALE GENOMIC DNA]</scope>
</reference>
<dbReference type="OrthoDB" id="6283609at2759"/>
<evidence type="ECO:0000313" key="2">
    <source>
        <dbReference type="EMBL" id="VDN35348.1"/>
    </source>
</evidence>
<dbReference type="PANTHER" id="PTHR19134">
    <property type="entry name" value="RECEPTOR-TYPE TYROSINE-PROTEIN PHOSPHATASE"/>
    <property type="match status" value="1"/>
</dbReference>
<evidence type="ECO:0000259" key="1">
    <source>
        <dbReference type="PROSITE" id="PS50055"/>
    </source>
</evidence>
<gene>
    <name evidence="2" type="ORF">DILT_LOCUS16750</name>
</gene>
<dbReference type="PANTHER" id="PTHR19134:SF531">
    <property type="entry name" value="TYROSINE-PROTEIN PHOSPHATASE LAR"/>
    <property type="match status" value="1"/>
</dbReference>
<dbReference type="PRINTS" id="PR00700">
    <property type="entry name" value="PRTYPHPHTASE"/>
</dbReference>
<dbReference type="Gene3D" id="3.90.190.10">
    <property type="entry name" value="Protein tyrosine phosphatase superfamily"/>
    <property type="match status" value="1"/>
</dbReference>
<name>A0A3P7NIF0_DIBLA</name>
<dbReference type="Pfam" id="PF00102">
    <property type="entry name" value="Y_phosphatase"/>
    <property type="match status" value="1"/>
</dbReference>
<dbReference type="AlphaFoldDB" id="A0A3P7NIF0"/>
<keyword evidence="3" id="KW-1185">Reference proteome</keyword>
<proteinExistence type="predicted"/>
<protein>
    <recommendedName>
        <fullName evidence="1">Tyrosine-protein phosphatase domain-containing protein</fullName>
    </recommendedName>
</protein>
<dbReference type="SMART" id="SM00194">
    <property type="entry name" value="PTPc"/>
    <property type="match status" value="1"/>
</dbReference>